<dbReference type="PANTHER" id="PTHR47926">
    <property type="entry name" value="PENTATRICOPEPTIDE REPEAT-CONTAINING PROTEIN"/>
    <property type="match status" value="1"/>
</dbReference>
<keyword evidence="3" id="KW-1185">Reference proteome</keyword>
<evidence type="ECO:0000256" key="1">
    <source>
        <dbReference type="SAM" id="MobiDB-lite"/>
    </source>
</evidence>
<evidence type="ECO:0008006" key="4">
    <source>
        <dbReference type="Google" id="ProtNLM"/>
    </source>
</evidence>
<feature type="compositionally biased region" description="Low complexity" evidence="1">
    <location>
        <begin position="56"/>
        <end position="66"/>
    </location>
</feature>
<feature type="region of interest" description="Disordered" evidence="1">
    <location>
        <begin position="44"/>
        <end position="76"/>
    </location>
</feature>
<dbReference type="Proteomes" id="UP000807159">
    <property type="component" value="Chromosome 1"/>
</dbReference>
<gene>
    <name evidence="2" type="ORF">H0E87_001459</name>
</gene>
<dbReference type="InterPro" id="IPR046960">
    <property type="entry name" value="PPR_At4g14850-like_plant"/>
</dbReference>
<dbReference type="AlphaFoldDB" id="A0A8T2ZRP4"/>
<evidence type="ECO:0000313" key="3">
    <source>
        <dbReference type="Proteomes" id="UP000807159"/>
    </source>
</evidence>
<accession>A0A8T2ZRP4</accession>
<evidence type="ECO:0000313" key="2">
    <source>
        <dbReference type="EMBL" id="KAH8520008.1"/>
    </source>
</evidence>
<reference evidence="2" key="1">
    <citation type="journal article" date="2021" name="J. Hered.">
        <title>Genome Assembly of Salicaceae Populus deltoides (Eastern Cottonwood) I-69 Based on Nanopore Sequencing and Hi-C Technologies.</title>
        <authorList>
            <person name="Bai S."/>
            <person name="Wu H."/>
            <person name="Zhang J."/>
            <person name="Pan Z."/>
            <person name="Zhao W."/>
            <person name="Li Z."/>
            <person name="Tong C."/>
        </authorList>
    </citation>
    <scope>NUCLEOTIDE SEQUENCE</scope>
    <source>
        <tissue evidence="2">Leaf</tissue>
    </source>
</reference>
<name>A0A8T2ZRP4_POPDE</name>
<proteinExistence type="predicted"/>
<comment type="caution">
    <text evidence="2">The sequence shown here is derived from an EMBL/GenBank/DDBJ whole genome shotgun (WGS) entry which is preliminary data.</text>
</comment>
<sequence>MSSQMEMGLKLVLKSWRILYRATKTSWGSHRMCWSMKIYTKHDVGDDDQESSQQTRARPSSSSHSEQPSKRRRDDDVTIEMMSAIATNVEAGTTFLRSLQACIKFGRNDLAAAKQVKYDPVSRTAVLSTCSHGALVEEGEKYFEHMQAQNNKPTQMHYACMADLRGRAGFMEEAVKLIESLPMKPAACALLGAC</sequence>
<dbReference type="GO" id="GO:0003723">
    <property type="term" value="F:RNA binding"/>
    <property type="evidence" value="ECO:0007669"/>
    <property type="project" value="InterPro"/>
</dbReference>
<dbReference type="InterPro" id="IPR011990">
    <property type="entry name" value="TPR-like_helical_dom_sf"/>
</dbReference>
<dbReference type="PANTHER" id="PTHR47926:SF427">
    <property type="entry name" value="TETRATRICOPEPTIDE-LIKE HELICAL DOMAIN SUPERFAMILY"/>
    <property type="match status" value="1"/>
</dbReference>
<protein>
    <recommendedName>
        <fullName evidence="4">Pentatricopeptide repeat-containing protein</fullName>
    </recommendedName>
</protein>
<dbReference type="Gene3D" id="1.25.40.10">
    <property type="entry name" value="Tetratricopeptide repeat domain"/>
    <property type="match status" value="1"/>
</dbReference>
<dbReference type="GO" id="GO:0009451">
    <property type="term" value="P:RNA modification"/>
    <property type="evidence" value="ECO:0007669"/>
    <property type="project" value="InterPro"/>
</dbReference>
<dbReference type="EMBL" id="JACEGQ020000001">
    <property type="protein sequence ID" value="KAH8520008.1"/>
    <property type="molecule type" value="Genomic_DNA"/>
</dbReference>
<organism evidence="2 3">
    <name type="scientific">Populus deltoides</name>
    <name type="common">Eastern poplar</name>
    <name type="synonym">Eastern cottonwood</name>
    <dbReference type="NCBI Taxonomy" id="3696"/>
    <lineage>
        <taxon>Eukaryota</taxon>
        <taxon>Viridiplantae</taxon>
        <taxon>Streptophyta</taxon>
        <taxon>Embryophyta</taxon>
        <taxon>Tracheophyta</taxon>
        <taxon>Spermatophyta</taxon>
        <taxon>Magnoliopsida</taxon>
        <taxon>eudicotyledons</taxon>
        <taxon>Gunneridae</taxon>
        <taxon>Pentapetalae</taxon>
        <taxon>rosids</taxon>
        <taxon>fabids</taxon>
        <taxon>Malpighiales</taxon>
        <taxon>Salicaceae</taxon>
        <taxon>Saliceae</taxon>
        <taxon>Populus</taxon>
    </lineage>
</organism>
<feature type="compositionally biased region" description="Basic and acidic residues" evidence="1">
    <location>
        <begin position="67"/>
        <end position="76"/>
    </location>
</feature>